<reference evidence="13" key="1">
    <citation type="submission" date="2020-10" db="EMBL/GenBank/DDBJ databases">
        <authorList>
            <person name="Castelo-Branco R."/>
            <person name="Eusebio N."/>
            <person name="Adriana R."/>
            <person name="Vieira A."/>
            <person name="Brugerolle De Fraissinette N."/>
            <person name="Rezende De Castro R."/>
            <person name="Schneider M.P."/>
            <person name="Vasconcelos V."/>
            <person name="Leao P.N."/>
        </authorList>
    </citation>
    <scope>NUCLEOTIDE SEQUENCE</scope>
    <source>
        <strain evidence="13">LEGE 11467</strain>
    </source>
</reference>
<dbReference type="SUPFAM" id="SSF47384">
    <property type="entry name" value="Homodimeric domain of signal transducing histidine kinase"/>
    <property type="match status" value="1"/>
</dbReference>
<dbReference type="PRINTS" id="PR00344">
    <property type="entry name" value="BCTRLSENSOR"/>
</dbReference>
<dbReference type="EC" id="2.7.13.3" evidence="2"/>
<evidence type="ECO:0000313" key="14">
    <source>
        <dbReference type="Proteomes" id="UP000621799"/>
    </source>
</evidence>
<organism evidence="13 14">
    <name type="scientific">Zarconia navalis LEGE 11467</name>
    <dbReference type="NCBI Taxonomy" id="1828826"/>
    <lineage>
        <taxon>Bacteria</taxon>
        <taxon>Bacillati</taxon>
        <taxon>Cyanobacteriota</taxon>
        <taxon>Cyanophyceae</taxon>
        <taxon>Oscillatoriophycideae</taxon>
        <taxon>Oscillatoriales</taxon>
        <taxon>Oscillatoriales incertae sedis</taxon>
        <taxon>Zarconia</taxon>
        <taxon>Zarconia navalis</taxon>
    </lineage>
</organism>
<dbReference type="Gene3D" id="1.10.287.130">
    <property type="match status" value="1"/>
</dbReference>
<dbReference type="AlphaFoldDB" id="A0A928Z701"/>
<dbReference type="PANTHER" id="PTHR43047:SF72">
    <property type="entry name" value="OSMOSENSING HISTIDINE PROTEIN KINASE SLN1"/>
    <property type="match status" value="1"/>
</dbReference>
<accession>A0A928Z701</accession>
<dbReference type="InterPro" id="IPR046342">
    <property type="entry name" value="CBS_dom_sf"/>
</dbReference>
<dbReference type="Gene3D" id="3.30.565.10">
    <property type="entry name" value="Histidine kinase-like ATPase, C-terminal domain"/>
    <property type="match status" value="1"/>
</dbReference>
<dbReference type="CDD" id="cd16922">
    <property type="entry name" value="HATPase_EvgS-ArcB-TorS-like"/>
    <property type="match status" value="1"/>
</dbReference>
<evidence type="ECO:0000256" key="7">
    <source>
        <dbReference type="PROSITE-ProRule" id="PRU00169"/>
    </source>
</evidence>
<proteinExistence type="predicted"/>
<gene>
    <name evidence="13" type="ORF">IQ235_04470</name>
</gene>
<dbReference type="PROSITE" id="PS50110">
    <property type="entry name" value="RESPONSE_REGULATORY"/>
    <property type="match status" value="1"/>
</dbReference>
<protein>
    <recommendedName>
        <fullName evidence="2">histidine kinase</fullName>
        <ecNumber evidence="2">2.7.13.3</ecNumber>
    </recommendedName>
</protein>
<feature type="region of interest" description="Disordered" evidence="9">
    <location>
        <begin position="564"/>
        <end position="584"/>
    </location>
</feature>
<comment type="caution">
    <text evidence="13">The sequence shown here is derived from an EMBL/GenBank/DDBJ whole genome shotgun (WGS) entry which is preliminary data.</text>
</comment>
<dbReference type="GO" id="GO:0000155">
    <property type="term" value="F:phosphorelay sensor kinase activity"/>
    <property type="evidence" value="ECO:0007669"/>
    <property type="project" value="InterPro"/>
</dbReference>
<evidence type="ECO:0000256" key="9">
    <source>
        <dbReference type="SAM" id="MobiDB-lite"/>
    </source>
</evidence>
<keyword evidence="6" id="KW-0902">Two-component regulatory system</keyword>
<dbReference type="CDD" id="cd00156">
    <property type="entry name" value="REC"/>
    <property type="match status" value="1"/>
</dbReference>
<dbReference type="GO" id="GO:0009927">
    <property type="term" value="F:histidine phosphotransfer kinase activity"/>
    <property type="evidence" value="ECO:0007669"/>
    <property type="project" value="TreeGrafter"/>
</dbReference>
<dbReference type="Gene3D" id="3.40.50.2300">
    <property type="match status" value="1"/>
</dbReference>
<sequence length="708" mass="78872">MSPLVTDLRNFLEGVPVCSLNTPLKEVLTILRERKSERLAVVDAQKYPIGAIHWSSLLDEALQVDRSLLTIRELGRERASDLFEGEIDVTLSELEPSPIEPSIVLPVELSFDRLQNYLDNDLPNLTYAIVDSNERFLGLLDRHQLLRSLLQRETPIPNARDRPTAKQSVQYQQRIRELAAKNAVLVQQNHLKDELLAWLAHEFKTPLTSVSGLSHLLSDSRVGSLNPRQAKYIGHLSRSSTQLMKLVERVSDWTRIDRAELELKQTQVSLARVCVGAYQQARKQDANLPEISFTLDVATGLDSLMADELRLSQILVVLLSNALKFTSPPGQIGLQVHRWGDWIAFRVWDTGVGIPASQQSLIFHKFQQLANPLTQQFDGTGLSLAIAKRLARLHGGEITFISKEGGGSQFTLLLPRQASVVASDNSSDFPINPIVLIAETDPETIEALSGSLASFGYRAAIARSGIDALEKARQLKPHTLFVNLELPFLSGWDVLTLLGTYEETRNLRAIVITTEAERERMPSDRADGFLTLPVREAALRKVMSAPVPRSTPQKLTVLWLTQSDRDESKSPTLPEATSNHPSPADLNRLFHQHNCRVLEVDELEQADLLARVWKPDALILDDTLLPNDPRAYLEEIGQYDHLSSLPLVTLDPNTARWANQVKDSDGTPKLKVFPCLAPPELFQNDESLTACSLPALLQVIQVAAGLNH</sequence>
<dbReference type="Pfam" id="PF00512">
    <property type="entry name" value="HisKA"/>
    <property type="match status" value="1"/>
</dbReference>
<dbReference type="Pfam" id="PF00072">
    <property type="entry name" value="Response_reg"/>
    <property type="match status" value="1"/>
</dbReference>
<evidence type="ECO:0000313" key="13">
    <source>
        <dbReference type="EMBL" id="MBE9040045.1"/>
    </source>
</evidence>
<keyword evidence="5" id="KW-0418">Kinase</keyword>
<name>A0A928Z701_9CYAN</name>
<evidence type="ECO:0000256" key="1">
    <source>
        <dbReference type="ARBA" id="ARBA00000085"/>
    </source>
</evidence>
<dbReference type="GO" id="GO:0005886">
    <property type="term" value="C:plasma membrane"/>
    <property type="evidence" value="ECO:0007669"/>
    <property type="project" value="TreeGrafter"/>
</dbReference>
<comment type="caution">
    <text evidence="7">Lacks conserved residue(s) required for the propagation of feature annotation.</text>
</comment>
<dbReference type="InterPro" id="IPR011006">
    <property type="entry name" value="CheY-like_superfamily"/>
</dbReference>
<evidence type="ECO:0000259" key="10">
    <source>
        <dbReference type="PROSITE" id="PS50109"/>
    </source>
</evidence>
<dbReference type="SMART" id="SM00387">
    <property type="entry name" value="HATPase_c"/>
    <property type="match status" value="1"/>
</dbReference>
<dbReference type="SUPFAM" id="SSF55874">
    <property type="entry name" value="ATPase domain of HSP90 chaperone/DNA topoisomerase II/histidine kinase"/>
    <property type="match status" value="1"/>
</dbReference>
<dbReference type="SUPFAM" id="SSF54631">
    <property type="entry name" value="CBS-domain pair"/>
    <property type="match status" value="1"/>
</dbReference>
<dbReference type="InterPro" id="IPR000644">
    <property type="entry name" value="CBS_dom"/>
</dbReference>
<evidence type="ECO:0000256" key="5">
    <source>
        <dbReference type="ARBA" id="ARBA00022777"/>
    </source>
</evidence>
<keyword evidence="4" id="KW-0808">Transferase</keyword>
<keyword evidence="14" id="KW-1185">Reference proteome</keyword>
<evidence type="ECO:0000256" key="2">
    <source>
        <dbReference type="ARBA" id="ARBA00012438"/>
    </source>
</evidence>
<dbReference type="SMART" id="SM00388">
    <property type="entry name" value="HisKA"/>
    <property type="match status" value="1"/>
</dbReference>
<feature type="domain" description="Response regulatory" evidence="11">
    <location>
        <begin position="434"/>
        <end position="547"/>
    </location>
</feature>
<dbReference type="InterPro" id="IPR001789">
    <property type="entry name" value="Sig_transdc_resp-reg_receiver"/>
</dbReference>
<dbReference type="InterPro" id="IPR036890">
    <property type="entry name" value="HATPase_C_sf"/>
</dbReference>
<evidence type="ECO:0000256" key="3">
    <source>
        <dbReference type="ARBA" id="ARBA00022553"/>
    </source>
</evidence>
<dbReference type="Proteomes" id="UP000621799">
    <property type="component" value="Unassembled WGS sequence"/>
</dbReference>
<evidence type="ECO:0000259" key="12">
    <source>
        <dbReference type="PROSITE" id="PS51371"/>
    </source>
</evidence>
<comment type="catalytic activity">
    <reaction evidence="1">
        <text>ATP + protein L-histidine = ADP + protein N-phospho-L-histidine.</text>
        <dbReference type="EC" id="2.7.13.3"/>
    </reaction>
</comment>
<evidence type="ECO:0000256" key="6">
    <source>
        <dbReference type="ARBA" id="ARBA00023012"/>
    </source>
</evidence>
<dbReference type="InterPro" id="IPR003661">
    <property type="entry name" value="HisK_dim/P_dom"/>
</dbReference>
<evidence type="ECO:0000259" key="11">
    <source>
        <dbReference type="PROSITE" id="PS50110"/>
    </source>
</evidence>
<dbReference type="PROSITE" id="PS50109">
    <property type="entry name" value="HIS_KIN"/>
    <property type="match status" value="1"/>
</dbReference>
<feature type="domain" description="CBS" evidence="12">
    <location>
        <begin position="11"/>
        <end position="68"/>
    </location>
</feature>
<dbReference type="Pfam" id="PF00571">
    <property type="entry name" value="CBS"/>
    <property type="match status" value="1"/>
</dbReference>
<dbReference type="PANTHER" id="PTHR43047">
    <property type="entry name" value="TWO-COMPONENT HISTIDINE PROTEIN KINASE"/>
    <property type="match status" value="1"/>
</dbReference>
<dbReference type="Pfam" id="PF02518">
    <property type="entry name" value="HATPase_c"/>
    <property type="match status" value="1"/>
</dbReference>
<keyword evidence="3" id="KW-0597">Phosphoprotein</keyword>
<evidence type="ECO:0000256" key="8">
    <source>
        <dbReference type="PROSITE-ProRule" id="PRU00703"/>
    </source>
</evidence>
<dbReference type="InterPro" id="IPR003594">
    <property type="entry name" value="HATPase_dom"/>
</dbReference>
<dbReference type="InterPro" id="IPR036097">
    <property type="entry name" value="HisK_dim/P_sf"/>
</dbReference>
<evidence type="ECO:0000256" key="4">
    <source>
        <dbReference type="ARBA" id="ARBA00022679"/>
    </source>
</evidence>
<dbReference type="CDD" id="cd00082">
    <property type="entry name" value="HisKA"/>
    <property type="match status" value="1"/>
</dbReference>
<keyword evidence="8" id="KW-0129">CBS domain</keyword>
<dbReference type="EMBL" id="JADEXN010000051">
    <property type="protein sequence ID" value="MBE9040045.1"/>
    <property type="molecule type" value="Genomic_DNA"/>
</dbReference>
<dbReference type="InterPro" id="IPR005467">
    <property type="entry name" value="His_kinase_dom"/>
</dbReference>
<dbReference type="SUPFAM" id="SSF52172">
    <property type="entry name" value="CheY-like"/>
    <property type="match status" value="1"/>
</dbReference>
<dbReference type="SMART" id="SM00448">
    <property type="entry name" value="REC"/>
    <property type="match status" value="1"/>
</dbReference>
<feature type="domain" description="Histidine kinase" evidence="10">
    <location>
        <begin position="198"/>
        <end position="418"/>
    </location>
</feature>
<dbReference type="InterPro" id="IPR004358">
    <property type="entry name" value="Sig_transdc_His_kin-like_C"/>
</dbReference>
<dbReference type="PROSITE" id="PS51371">
    <property type="entry name" value="CBS"/>
    <property type="match status" value="1"/>
</dbReference>